<evidence type="ECO:0000313" key="3">
    <source>
        <dbReference type="Proteomes" id="UP000006727"/>
    </source>
</evidence>
<sequence length="67" mass="7739">MVLGSERLTFKQDFDQQDTFRCVYALWPEHEDRPKNLDLLVVQKKIYFQVHLSLSVGSAALVGKPCE</sequence>
<dbReference type="InParanoid" id="A0A2K1KXH6"/>
<organism evidence="1">
    <name type="scientific">Physcomitrium patens</name>
    <name type="common">Spreading-leaved earth moss</name>
    <name type="synonym">Physcomitrella patens</name>
    <dbReference type="NCBI Taxonomy" id="3218"/>
    <lineage>
        <taxon>Eukaryota</taxon>
        <taxon>Viridiplantae</taxon>
        <taxon>Streptophyta</taxon>
        <taxon>Embryophyta</taxon>
        <taxon>Bryophyta</taxon>
        <taxon>Bryophytina</taxon>
        <taxon>Bryopsida</taxon>
        <taxon>Funariidae</taxon>
        <taxon>Funariales</taxon>
        <taxon>Funariaceae</taxon>
        <taxon>Physcomitrium</taxon>
    </lineage>
</organism>
<dbReference type="AlphaFoldDB" id="A0A2K1KXH6"/>
<keyword evidence="3" id="KW-1185">Reference proteome</keyword>
<protein>
    <submittedName>
        <fullName evidence="1 2">Uncharacterized protein</fullName>
    </submittedName>
</protein>
<reference evidence="1 3" key="1">
    <citation type="journal article" date="2008" name="Science">
        <title>The Physcomitrella genome reveals evolutionary insights into the conquest of land by plants.</title>
        <authorList>
            <person name="Rensing S."/>
            <person name="Lang D."/>
            <person name="Zimmer A."/>
            <person name="Terry A."/>
            <person name="Salamov A."/>
            <person name="Shapiro H."/>
            <person name="Nishiyama T."/>
            <person name="Perroud P.-F."/>
            <person name="Lindquist E."/>
            <person name="Kamisugi Y."/>
            <person name="Tanahashi T."/>
            <person name="Sakakibara K."/>
            <person name="Fujita T."/>
            <person name="Oishi K."/>
            <person name="Shin-I T."/>
            <person name="Kuroki Y."/>
            <person name="Toyoda A."/>
            <person name="Suzuki Y."/>
            <person name="Hashimoto A."/>
            <person name="Yamaguchi K."/>
            <person name="Sugano A."/>
            <person name="Kohara Y."/>
            <person name="Fujiyama A."/>
            <person name="Anterola A."/>
            <person name="Aoki S."/>
            <person name="Ashton N."/>
            <person name="Barbazuk W.B."/>
            <person name="Barker E."/>
            <person name="Bennetzen J."/>
            <person name="Bezanilla M."/>
            <person name="Blankenship R."/>
            <person name="Cho S.H."/>
            <person name="Dutcher S."/>
            <person name="Estelle M."/>
            <person name="Fawcett J.A."/>
            <person name="Gundlach H."/>
            <person name="Hanada K."/>
            <person name="Heyl A."/>
            <person name="Hicks K.A."/>
            <person name="Hugh J."/>
            <person name="Lohr M."/>
            <person name="Mayer K."/>
            <person name="Melkozernov A."/>
            <person name="Murata T."/>
            <person name="Nelson D."/>
            <person name="Pils B."/>
            <person name="Prigge M."/>
            <person name="Reiss B."/>
            <person name="Renner T."/>
            <person name="Rombauts S."/>
            <person name="Rushton P."/>
            <person name="Sanderfoot A."/>
            <person name="Schween G."/>
            <person name="Shiu S.-H."/>
            <person name="Stueber K."/>
            <person name="Theodoulou F.L."/>
            <person name="Tu H."/>
            <person name="Van de Peer Y."/>
            <person name="Verrier P.J."/>
            <person name="Waters E."/>
            <person name="Wood A."/>
            <person name="Yang L."/>
            <person name="Cove D."/>
            <person name="Cuming A."/>
            <person name="Hasebe M."/>
            <person name="Lucas S."/>
            <person name="Mishler D.B."/>
            <person name="Reski R."/>
            <person name="Grigoriev I."/>
            <person name="Quatrano R.S."/>
            <person name="Boore J.L."/>
        </authorList>
    </citation>
    <scope>NUCLEOTIDE SEQUENCE [LARGE SCALE GENOMIC DNA]</scope>
    <source>
        <strain evidence="2 3">cv. Gransden 2004</strain>
    </source>
</reference>
<reference evidence="2" key="3">
    <citation type="submission" date="2020-12" db="UniProtKB">
        <authorList>
            <consortium name="EnsemblPlants"/>
        </authorList>
    </citation>
    <scope>IDENTIFICATION</scope>
</reference>
<gene>
    <name evidence="1" type="ORF">PHYPA_005488</name>
</gene>
<evidence type="ECO:0000313" key="1">
    <source>
        <dbReference type="EMBL" id="PNR58493.1"/>
    </source>
</evidence>
<dbReference type="Gramene" id="Pp3c3_36880V3.1">
    <property type="protein sequence ID" value="Pp3c3_36880V3.1"/>
    <property type="gene ID" value="Pp3c3_36880"/>
</dbReference>
<reference evidence="1 3" key="2">
    <citation type="journal article" date="2018" name="Plant J.">
        <title>The Physcomitrella patens chromosome-scale assembly reveals moss genome structure and evolution.</title>
        <authorList>
            <person name="Lang D."/>
            <person name="Ullrich K.K."/>
            <person name="Murat F."/>
            <person name="Fuchs J."/>
            <person name="Jenkins J."/>
            <person name="Haas F.B."/>
            <person name="Piednoel M."/>
            <person name="Gundlach H."/>
            <person name="Van Bel M."/>
            <person name="Meyberg R."/>
            <person name="Vives C."/>
            <person name="Morata J."/>
            <person name="Symeonidi A."/>
            <person name="Hiss M."/>
            <person name="Muchero W."/>
            <person name="Kamisugi Y."/>
            <person name="Saleh O."/>
            <person name="Blanc G."/>
            <person name="Decker E.L."/>
            <person name="van Gessel N."/>
            <person name="Grimwood J."/>
            <person name="Hayes R.D."/>
            <person name="Graham S.W."/>
            <person name="Gunter L.E."/>
            <person name="McDaniel S.F."/>
            <person name="Hoernstein S.N.W."/>
            <person name="Larsson A."/>
            <person name="Li F.W."/>
            <person name="Perroud P.F."/>
            <person name="Phillips J."/>
            <person name="Ranjan P."/>
            <person name="Rokshar D.S."/>
            <person name="Rothfels C.J."/>
            <person name="Schneider L."/>
            <person name="Shu S."/>
            <person name="Stevenson D.W."/>
            <person name="Thummler F."/>
            <person name="Tillich M."/>
            <person name="Villarreal Aguilar J.C."/>
            <person name="Widiez T."/>
            <person name="Wong G.K."/>
            <person name="Wymore A."/>
            <person name="Zhang Y."/>
            <person name="Zimmer A.D."/>
            <person name="Quatrano R.S."/>
            <person name="Mayer K.F.X."/>
            <person name="Goodstein D."/>
            <person name="Casacuberta J.M."/>
            <person name="Vandepoele K."/>
            <person name="Reski R."/>
            <person name="Cuming A.C."/>
            <person name="Tuskan G.A."/>
            <person name="Maumus F."/>
            <person name="Salse J."/>
            <person name="Schmutz J."/>
            <person name="Rensing S.A."/>
        </authorList>
    </citation>
    <scope>NUCLEOTIDE SEQUENCE [LARGE SCALE GENOMIC DNA]</scope>
    <source>
        <strain evidence="2 3">cv. Gransden 2004</strain>
    </source>
</reference>
<accession>A0A2K1KXH6</accession>
<dbReference type="Proteomes" id="UP000006727">
    <property type="component" value="Chromosome 3"/>
</dbReference>
<proteinExistence type="predicted"/>
<dbReference type="EMBL" id="ABEU02000003">
    <property type="protein sequence ID" value="PNR58493.1"/>
    <property type="molecule type" value="Genomic_DNA"/>
</dbReference>
<evidence type="ECO:0000313" key="2">
    <source>
        <dbReference type="EnsemblPlants" id="Pp3c3_36880V3.1"/>
    </source>
</evidence>
<dbReference type="EnsemblPlants" id="Pp3c3_36880V3.1">
    <property type="protein sequence ID" value="Pp3c3_36880V3.1"/>
    <property type="gene ID" value="Pp3c3_36880"/>
</dbReference>
<name>A0A2K1KXH6_PHYPA</name>